<evidence type="ECO:0000256" key="9">
    <source>
        <dbReference type="PROSITE-ProRule" id="PRU00649"/>
    </source>
</evidence>
<feature type="region of interest" description="Disordered" evidence="10">
    <location>
        <begin position="84"/>
        <end position="122"/>
    </location>
</feature>
<evidence type="ECO:0000256" key="8">
    <source>
        <dbReference type="ARBA" id="ARBA00031968"/>
    </source>
</evidence>
<dbReference type="GO" id="GO:0016592">
    <property type="term" value="C:mediator complex"/>
    <property type="evidence" value="ECO:0007669"/>
    <property type="project" value="InterPro"/>
</dbReference>
<keyword evidence="13" id="KW-1185">Reference proteome</keyword>
<evidence type="ECO:0000256" key="1">
    <source>
        <dbReference type="ARBA" id="ARBA00004123"/>
    </source>
</evidence>
<dbReference type="AlphaFoldDB" id="A0AAN7QHG4"/>
<dbReference type="PROSITE" id="PS51319">
    <property type="entry name" value="TFIIS_N"/>
    <property type="match status" value="1"/>
</dbReference>
<accession>A0AAN7QHG4</accession>
<dbReference type="InterPro" id="IPR042376">
    <property type="entry name" value="MED26"/>
</dbReference>
<dbReference type="GO" id="GO:0003712">
    <property type="term" value="F:transcription coregulator activity"/>
    <property type="evidence" value="ECO:0007669"/>
    <property type="project" value="TreeGrafter"/>
</dbReference>
<comment type="caution">
    <text evidence="12">The sequence shown here is derived from an EMBL/GenBank/DDBJ whole genome shotgun (WGS) entry which is preliminary data.</text>
</comment>
<keyword evidence="7 9" id="KW-0539">Nucleus</keyword>
<dbReference type="Pfam" id="PF08711">
    <property type="entry name" value="Med26"/>
    <property type="match status" value="1"/>
</dbReference>
<evidence type="ECO:0000256" key="3">
    <source>
        <dbReference type="ARBA" id="ARBA00019686"/>
    </source>
</evidence>
<keyword evidence="5" id="KW-0010">Activator</keyword>
<evidence type="ECO:0000256" key="10">
    <source>
        <dbReference type="SAM" id="MobiDB-lite"/>
    </source>
</evidence>
<evidence type="ECO:0000313" key="13">
    <source>
        <dbReference type="Proteomes" id="UP001353858"/>
    </source>
</evidence>
<evidence type="ECO:0000256" key="7">
    <source>
        <dbReference type="ARBA" id="ARBA00023242"/>
    </source>
</evidence>
<evidence type="ECO:0000256" key="4">
    <source>
        <dbReference type="ARBA" id="ARBA00023015"/>
    </source>
</evidence>
<feature type="compositionally biased region" description="Basic residues" evidence="10">
    <location>
        <begin position="161"/>
        <end position="172"/>
    </location>
</feature>
<comment type="similarity">
    <text evidence="2">Belongs to the Mediator complex subunit 26 family.</text>
</comment>
<feature type="compositionally biased region" description="Basic and acidic residues" evidence="10">
    <location>
        <begin position="89"/>
        <end position="104"/>
    </location>
</feature>
<evidence type="ECO:0000259" key="11">
    <source>
        <dbReference type="PROSITE" id="PS51319"/>
    </source>
</evidence>
<dbReference type="EMBL" id="JARPUR010000004">
    <property type="protein sequence ID" value="KAK4877938.1"/>
    <property type="molecule type" value="Genomic_DNA"/>
</dbReference>
<dbReference type="InterPro" id="IPR017923">
    <property type="entry name" value="TFIIS_N"/>
</dbReference>
<gene>
    <name evidence="12" type="ORF">RN001_010444</name>
</gene>
<comment type="subcellular location">
    <subcellularLocation>
        <location evidence="1 9">Nucleus</location>
    </subcellularLocation>
</comment>
<dbReference type="GO" id="GO:0010628">
    <property type="term" value="P:positive regulation of gene expression"/>
    <property type="evidence" value="ECO:0007669"/>
    <property type="project" value="TreeGrafter"/>
</dbReference>
<dbReference type="CDD" id="cd00183">
    <property type="entry name" value="TFIIS_I"/>
    <property type="match status" value="1"/>
</dbReference>
<organism evidence="12 13">
    <name type="scientific">Aquatica leii</name>
    <dbReference type="NCBI Taxonomy" id="1421715"/>
    <lineage>
        <taxon>Eukaryota</taxon>
        <taxon>Metazoa</taxon>
        <taxon>Ecdysozoa</taxon>
        <taxon>Arthropoda</taxon>
        <taxon>Hexapoda</taxon>
        <taxon>Insecta</taxon>
        <taxon>Pterygota</taxon>
        <taxon>Neoptera</taxon>
        <taxon>Endopterygota</taxon>
        <taxon>Coleoptera</taxon>
        <taxon>Polyphaga</taxon>
        <taxon>Elateriformia</taxon>
        <taxon>Elateroidea</taxon>
        <taxon>Lampyridae</taxon>
        <taxon>Luciolinae</taxon>
        <taxon>Aquatica</taxon>
    </lineage>
</organism>
<keyword evidence="6" id="KW-0804">Transcription</keyword>
<protein>
    <recommendedName>
        <fullName evidence="3">Mediator of RNA polymerase II transcription subunit 26</fullName>
    </recommendedName>
    <alternativeName>
        <fullName evidence="8">Mediator complex subunit 26</fullName>
    </alternativeName>
</protein>
<sequence length="488" mass="55176">MQNNVIELTQKLLRSLDSNYNVIDMPAVVEIISILEKITITKELLETTRLGKYVNQLRRNTTNRLLAKRAKDLVKKWRDTVLPDSNGQLKHDDVQKKRTLKEPLEGANAKRPRINGQLELDFSDNSNSSFKDAKSIILINSDSNSSLPETKHEPPLEQQQPKKRGRKKGSKNHKNLIEEAETSFSNKLNVSRGNAKVKTTQELLADLHIKNCGGNKPVDLNEKAAKLSERVSIIDQKLNATNRFRNFQKKAFKTEVIESGVVSNVKSSDDEIIIVDDVEVEDKVEVKEEIDDVVTPKSLSIEEALALLPPIDKSVLDEKDPEPQCSCQLIENKTDFSIEDDEEVNLQHTFEFVEDDACSARTYLTNKYNLGLDSETLNKQVERLHTECVPNVNGNFGVGKCKDEAERTDGLYVNVVPNVNTENLLKFSNIDYTQPASENFKKYSISETEGTEGVAQNSDSAFREWHEVLETPSYNGEIFKILPYVIID</sequence>
<proteinExistence type="inferred from homology"/>
<dbReference type="Gene3D" id="1.20.930.10">
    <property type="entry name" value="Conserved domain common to transcription factors TFIIS, elongin A, CRSP70"/>
    <property type="match status" value="1"/>
</dbReference>
<dbReference type="SMART" id="SM00509">
    <property type="entry name" value="TFS2N"/>
    <property type="match status" value="1"/>
</dbReference>
<feature type="domain" description="TFIIS N-terminal" evidence="11">
    <location>
        <begin position="7"/>
        <end position="84"/>
    </location>
</feature>
<dbReference type="GO" id="GO:0006357">
    <property type="term" value="P:regulation of transcription by RNA polymerase II"/>
    <property type="evidence" value="ECO:0007669"/>
    <property type="project" value="InterPro"/>
</dbReference>
<name>A0AAN7QHG4_9COLE</name>
<feature type="region of interest" description="Disordered" evidence="10">
    <location>
        <begin position="143"/>
        <end position="172"/>
    </location>
</feature>
<reference evidence="13" key="1">
    <citation type="submission" date="2023-01" db="EMBL/GenBank/DDBJ databases">
        <title>Key to firefly adult light organ development and bioluminescence: homeobox transcription factors regulate luciferase expression and transportation to peroxisome.</title>
        <authorList>
            <person name="Fu X."/>
        </authorList>
    </citation>
    <scope>NUCLEOTIDE SEQUENCE [LARGE SCALE GENOMIC DNA]</scope>
</reference>
<dbReference type="PANTHER" id="PTHR15201:SF1">
    <property type="entry name" value="MEDIATOR OF RNA POLYMERASE II TRANSCRIPTION SUBUNIT 26"/>
    <property type="match status" value="1"/>
</dbReference>
<dbReference type="PANTHER" id="PTHR15201">
    <property type="entry name" value="CRSP70"/>
    <property type="match status" value="1"/>
</dbReference>
<evidence type="ECO:0000256" key="6">
    <source>
        <dbReference type="ARBA" id="ARBA00023163"/>
    </source>
</evidence>
<dbReference type="GO" id="GO:0070847">
    <property type="term" value="C:core mediator complex"/>
    <property type="evidence" value="ECO:0007669"/>
    <property type="project" value="TreeGrafter"/>
</dbReference>
<dbReference type="InterPro" id="IPR003617">
    <property type="entry name" value="TFIIS/CRSP70_N_sub"/>
</dbReference>
<dbReference type="InterPro" id="IPR035441">
    <property type="entry name" value="TFIIS/LEDGF_dom_sf"/>
</dbReference>
<evidence type="ECO:0000256" key="2">
    <source>
        <dbReference type="ARBA" id="ARBA00009681"/>
    </source>
</evidence>
<evidence type="ECO:0000256" key="5">
    <source>
        <dbReference type="ARBA" id="ARBA00023159"/>
    </source>
</evidence>
<dbReference type="Proteomes" id="UP001353858">
    <property type="component" value="Unassembled WGS sequence"/>
</dbReference>
<keyword evidence="4" id="KW-0805">Transcription regulation</keyword>
<dbReference type="SUPFAM" id="SSF47676">
    <property type="entry name" value="Conserved domain common to transcription factors TFIIS, elongin A, CRSP70"/>
    <property type="match status" value="1"/>
</dbReference>
<evidence type="ECO:0000313" key="12">
    <source>
        <dbReference type="EMBL" id="KAK4877938.1"/>
    </source>
</evidence>